<dbReference type="SUPFAM" id="SSF160980">
    <property type="entry name" value="SSO1389-like"/>
    <property type="match status" value="1"/>
</dbReference>
<dbReference type="RefSeq" id="WP_218111123.1">
    <property type="nucleotide sequence ID" value="NZ_CP065383.1"/>
</dbReference>
<dbReference type="AlphaFoldDB" id="A0A7T1AMI3"/>
<protein>
    <recommendedName>
        <fullName evidence="3">TIGR02221 family CRISPR-associated protein</fullName>
    </recommendedName>
</protein>
<dbReference type="InterPro" id="IPR013383">
    <property type="entry name" value="CRISPR-assoc_prot_DxTHG_CS"/>
</dbReference>
<dbReference type="KEGG" id="alam:RT761_01845"/>
<evidence type="ECO:0000313" key="2">
    <source>
        <dbReference type="Proteomes" id="UP000594463"/>
    </source>
</evidence>
<dbReference type="Proteomes" id="UP000594463">
    <property type="component" value="Chromosome"/>
</dbReference>
<evidence type="ECO:0000313" key="1">
    <source>
        <dbReference type="EMBL" id="QPM68623.1"/>
    </source>
</evidence>
<accession>A0A7T1AMI3</accession>
<evidence type="ECO:0008006" key="3">
    <source>
        <dbReference type="Google" id="ProtNLM"/>
    </source>
</evidence>
<sequence length="569" mass="65267">MIVTSIGKAGKYQETCYVFQERKCSGCFSTLVLAQLLDIPKDEKFLLLVTPATAQFFSDLQTQFDQYGYHNLEMVSIPYAEDEESIFQIVLILTEIVKEGERVILDVTHSFRSLPFVYFVSILFLRAFKNVSIDGIYYGAFEEGKESNPIIDLTPLFSMAFWFHAVQTFRETGSIQPLWEIACRESSRIFQRENNKEVGYKLSNLKEPLQKLSLSTSFCLPLEMGLDVNHLLQKVDFKSDKSSFEGLLALVFREISEELADFTIKLKEKKQIQLNTDELLREYKIAEWYNRHGNPDHCLIILGELMINWLIKTRNMGNWLEYNKTRERARRILNGMSKRSREGIGPDNVLKEIGDLWSSIGNQRNEFAHAGFKDQTIGIKGKKDKVNELCSKVVCLLKEDLIKTFPLNVRKKLVIVPLGLSPGVLYSAALLSRFDDLLILFSKETQPLLSSALNEIRKSKKILDQNIFTLLLGDAHTDFIPVNQLKNHKVESLNGNQSSIDHFLSEYDCIEGCITGGTTAMQYIIERLLDIAHNYGVFNTKRFALIDKRSQEEQKINPFVLGEKFLLDQ</sequence>
<dbReference type="InterPro" id="IPR011742">
    <property type="entry name" value="CRISPR-assoc_prot_TM1812"/>
</dbReference>
<proteinExistence type="predicted"/>
<organism evidence="1 2">
    <name type="scientific">Atribacter laminatus</name>
    <dbReference type="NCBI Taxonomy" id="2847778"/>
    <lineage>
        <taxon>Bacteria</taxon>
        <taxon>Pseudomonadati</taxon>
        <taxon>Atribacterota</taxon>
        <taxon>Atribacteria</taxon>
        <taxon>Atribacterales</taxon>
        <taxon>Atribacteraceae</taxon>
        <taxon>Atribacter</taxon>
    </lineage>
</organism>
<dbReference type="NCBIfam" id="TIGR02549">
    <property type="entry name" value="CRISPR_DxTHG"/>
    <property type="match status" value="1"/>
</dbReference>
<reference evidence="1 2" key="1">
    <citation type="journal article" date="2021" name="Nat. Commun.">
        <title>Isolation of a member of the candidate phylum Atribacteria reveals a unique cell membrane structure.</title>
        <authorList>
            <person name="Taiki K."/>
            <person name="Nobu M.K."/>
            <person name="Kusada H."/>
            <person name="Meng X.-Y."/>
            <person name="Hosoki N."/>
            <person name="Uematsu K."/>
            <person name="Yoshioka H."/>
            <person name="Kamagata Y."/>
            <person name="Tamaki H."/>
        </authorList>
    </citation>
    <scope>NUCLEOTIDE SEQUENCE [LARGE SCALE GENOMIC DNA]</scope>
    <source>
        <strain evidence="1 2">RT761</strain>
    </source>
</reference>
<dbReference type="NCBIfam" id="TIGR02221">
    <property type="entry name" value="cas_TM1812"/>
    <property type="match status" value="1"/>
</dbReference>
<gene>
    <name evidence="1" type="ORF">RT761_01845</name>
</gene>
<dbReference type="EMBL" id="CP065383">
    <property type="protein sequence ID" value="QPM68623.1"/>
    <property type="molecule type" value="Genomic_DNA"/>
</dbReference>
<keyword evidence="2" id="KW-1185">Reference proteome</keyword>
<name>A0A7T1AMI3_ATRLM</name>